<dbReference type="GO" id="GO:0015074">
    <property type="term" value="P:DNA integration"/>
    <property type="evidence" value="ECO:0007669"/>
    <property type="project" value="InterPro"/>
</dbReference>
<feature type="non-terminal residue" evidence="3">
    <location>
        <position position="80"/>
    </location>
</feature>
<feature type="domain" description="Core-binding (CB)" evidence="2">
    <location>
        <begin position="7"/>
        <end position="80"/>
    </location>
</feature>
<evidence type="ECO:0000256" key="1">
    <source>
        <dbReference type="ARBA" id="ARBA00023125"/>
    </source>
</evidence>
<name>A0A3B1CN73_9ZZZZ</name>
<proteinExistence type="predicted"/>
<dbReference type="GO" id="GO:0003677">
    <property type="term" value="F:DNA binding"/>
    <property type="evidence" value="ECO:0007669"/>
    <property type="project" value="UniProtKB-KW"/>
</dbReference>
<organism evidence="3">
    <name type="scientific">hydrothermal vent metagenome</name>
    <dbReference type="NCBI Taxonomy" id="652676"/>
    <lineage>
        <taxon>unclassified sequences</taxon>
        <taxon>metagenomes</taxon>
        <taxon>ecological metagenomes</taxon>
    </lineage>
</organism>
<dbReference type="PROSITE" id="PS51900">
    <property type="entry name" value="CB"/>
    <property type="match status" value="1"/>
</dbReference>
<reference evidence="3" key="1">
    <citation type="submission" date="2018-06" db="EMBL/GenBank/DDBJ databases">
        <authorList>
            <person name="Zhirakovskaya E."/>
        </authorList>
    </citation>
    <scope>NUCLEOTIDE SEQUENCE</scope>
</reference>
<sequence length="80" mass="9489">MNRSIDSKYNFYYELHLKHLLLKGLQPKTIDGYSRAIRRLGEYFNGNLDNLSENQLLEYFHQLKESSSWSTVKINLHGLK</sequence>
<dbReference type="InterPro" id="IPR010998">
    <property type="entry name" value="Integrase_recombinase_N"/>
</dbReference>
<accession>A0A3B1CN73</accession>
<dbReference type="Pfam" id="PF13495">
    <property type="entry name" value="Phage_int_SAM_4"/>
    <property type="match status" value="1"/>
</dbReference>
<keyword evidence="1" id="KW-0238">DNA-binding</keyword>
<evidence type="ECO:0000259" key="2">
    <source>
        <dbReference type="PROSITE" id="PS51900"/>
    </source>
</evidence>
<dbReference type="Gene3D" id="1.10.150.130">
    <property type="match status" value="1"/>
</dbReference>
<dbReference type="InterPro" id="IPR044068">
    <property type="entry name" value="CB"/>
</dbReference>
<dbReference type="InterPro" id="IPR004107">
    <property type="entry name" value="Integrase_SAM-like_N"/>
</dbReference>
<evidence type="ECO:0000313" key="3">
    <source>
        <dbReference type="EMBL" id="VAX24090.1"/>
    </source>
</evidence>
<gene>
    <name evidence="3" type="ORF">MNBD_IGNAVI01-124</name>
</gene>
<dbReference type="AlphaFoldDB" id="A0A3B1CN73"/>
<dbReference type="EMBL" id="UOGD01000265">
    <property type="protein sequence ID" value="VAX24090.1"/>
    <property type="molecule type" value="Genomic_DNA"/>
</dbReference>
<protein>
    <recommendedName>
        <fullName evidence="2">Core-binding (CB) domain-containing protein</fullName>
    </recommendedName>
</protein>